<accession>A0A9W4DZT7</accession>
<organism evidence="2 3">
    <name type="scientific">Actinacidiphila cocklensis</name>
    <dbReference type="NCBI Taxonomy" id="887465"/>
    <lineage>
        <taxon>Bacteria</taxon>
        <taxon>Bacillati</taxon>
        <taxon>Actinomycetota</taxon>
        <taxon>Actinomycetes</taxon>
        <taxon>Kitasatosporales</taxon>
        <taxon>Streptomycetaceae</taxon>
        <taxon>Actinacidiphila</taxon>
    </lineage>
</organism>
<gene>
    <name evidence="2" type="ORF">SCOCK_830005</name>
</gene>
<dbReference type="RefSeq" id="WP_251501571.1">
    <property type="nucleotide sequence ID" value="NZ_CAJSLV010000118.1"/>
</dbReference>
<evidence type="ECO:0000313" key="3">
    <source>
        <dbReference type="Proteomes" id="UP001152519"/>
    </source>
</evidence>
<protein>
    <submittedName>
        <fullName evidence="2">Xylose isomerase-like TIM barrel</fullName>
    </submittedName>
</protein>
<sequence>MRLRHRDGQTVHLGYCTNVHAGEDLPEIVGQLDTYAVTARRALGTDRLGVGLWLAAPVAAQLAADPGAVEQLRHDLDVRGLDVVTLNGFPYGAFHAPVVKHAVYRPDWLTEARMDYTADLALVLAGLLPDDAARGSVSTLPLAWRTPWTAADRAAARGRLAELADRLAAVHARTGRLVRVGFEAEPGCVMETTGQAAAELAGVDTRYLGVCLDLAHLACAWEEPAAALARLAAADLPVVKVQVSAALQAEDPQDPVTAAALRSYAEPRFLHQTRSAAGPAADDLGEALDAGLPGPWRVHYHVPLHADPQPPLRSTVGLLRTALAELVGGERAVCDHLEVETYTWNVLPPGQRPSGPDRLAEGIAAELAFTRGELLALGLRDQPVREMTRSTSRP</sequence>
<feature type="domain" description="Xylose isomerase-like TIM barrel" evidence="1">
    <location>
        <begin position="64"/>
        <end position="239"/>
    </location>
</feature>
<dbReference type="NCBIfam" id="NF035939">
    <property type="entry name" value="TIM_EboE"/>
    <property type="match status" value="1"/>
</dbReference>
<dbReference type="InterPro" id="IPR013022">
    <property type="entry name" value="Xyl_isomerase-like_TIM-brl"/>
</dbReference>
<dbReference type="InterPro" id="IPR036237">
    <property type="entry name" value="Xyl_isomerase-like_sf"/>
</dbReference>
<dbReference type="Gene3D" id="3.20.20.150">
    <property type="entry name" value="Divalent-metal-dependent TIM barrel enzymes"/>
    <property type="match status" value="1"/>
</dbReference>
<keyword evidence="2" id="KW-0413">Isomerase</keyword>
<proteinExistence type="predicted"/>
<evidence type="ECO:0000313" key="2">
    <source>
        <dbReference type="EMBL" id="CAG6399156.1"/>
    </source>
</evidence>
<evidence type="ECO:0000259" key="1">
    <source>
        <dbReference type="Pfam" id="PF01261"/>
    </source>
</evidence>
<dbReference type="Proteomes" id="UP001152519">
    <property type="component" value="Unassembled WGS sequence"/>
</dbReference>
<dbReference type="AlphaFoldDB" id="A0A9W4DZT7"/>
<name>A0A9W4DZT7_9ACTN</name>
<dbReference type="Pfam" id="PF01261">
    <property type="entry name" value="AP_endonuc_2"/>
    <property type="match status" value="1"/>
</dbReference>
<dbReference type="SUPFAM" id="SSF51658">
    <property type="entry name" value="Xylose isomerase-like"/>
    <property type="match status" value="1"/>
</dbReference>
<dbReference type="EMBL" id="CAJSLV010000118">
    <property type="protein sequence ID" value="CAG6399156.1"/>
    <property type="molecule type" value="Genomic_DNA"/>
</dbReference>
<comment type="caution">
    <text evidence="2">The sequence shown here is derived from an EMBL/GenBank/DDBJ whole genome shotgun (WGS) entry which is preliminary data.</text>
</comment>
<dbReference type="GO" id="GO:0016853">
    <property type="term" value="F:isomerase activity"/>
    <property type="evidence" value="ECO:0007669"/>
    <property type="project" value="UniProtKB-KW"/>
</dbReference>
<keyword evidence="3" id="KW-1185">Reference proteome</keyword>
<reference evidence="2" key="1">
    <citation type="submission" date="2021-05" db="EMBL/GenBank/DDBJ databases">
        <authorList>
            <person name="Arsene-Ploetze F."/>
        </authorList>
    </citation>
    <scope>NUCLEOTIDE SEQUENCE</scope>
    <source>
        <strain evidence="2">DSM 42138</strain>
    </source>
</reference>